<dbReference type="PANTHER" id="PTHR21660:SF1">
    <property type="entry name" value="ACYL-COENZYME A THIOESTERASE 13"/>
    <property type="match status" value="1"/>
</dbReference>
<comment type="caution">
    <text evidence="4">The sequence shown here is derived from an EMBL/GenBank/DDBJ whole genome shotgun (WGS) entry which is preliminary data.</text>
</comment>
<protein>
    <recommendedName>
        <fullName evidence="3">Thioesterase domain-containing protein</fullName>
    </recommendedName>
</protein>
<sequence length="151" mass="16419">MKRAEGYLAAINRVGIVKEYFGKNLIKDMKIKSCEIREKTGTILVEIPLGPQMLNVLGSLHGGAIATLIDQITTIAIALFDDRNSVSTDLSISFISPISGGNKTIDVEAVCHKSGKNIAFSSAEIRTNGRLIAKGQHTKCLLSSKWIDYKL</sequence>
<dbReference type="Pfam" id="PF03061">
    <property type="entry name" value="4HBT"/>
    <property type="match status" value="1"/>
</dbReference>
<evidence type="ECO:0000313" key="4">
    <source>
        <dbReference type="EMBL" id="OMJ78030.1"/>
    </source>
</evidence>
<gene>
    <name evidence="4" type="ORF">SteCoe_22273</name>
</gene>
<keyword evidence="5" id="KW-1185">Reference proteome</keyword>
<evidence type="ECO:0000256" key="2">
    <source>
        <dbReference type="ARBA" id="ARBA00022801"/>
    </source>
</evidence>
<dbReference type="PANTHER" id="PTHR21660">
    <property type="entry name" value="THIOESTERASE SUPERFAMILY MEMBER-RELATED"/>
    <property type="match status" value="1"/>
</dbReference>
<dbReference type="InterPro" id="IPR003736">
    <property type="entry name" value="PAAI_dom"/>
</dbReference>
<accession>A0A1R2BMW1</accession>
<dbReference type="CDD" id="cd03443">
    <property type="entry name" value="PaaI_thioesterase"/>
    <property type="match status" value="1"/>
</dbReference>
<dbReference type="AlphaFoldDB" id="A0A1R2BMW1"/>
<dbReference type="SUPFAM" id="SSF54637">
    <property type="entry name" value="Thioesterase/thiol ester dehydrase-isomerase"/>
    <property type="match status" value="1"/>
</dbReference>
<dbReference type="InterPro" id="IPR039298">
    <property type="entry name" value="ACOT13"/>
</dbReference>
<reference evidence="4 5" key="1">
    <citation type="submission" date="2016-11" db="EMBL/GenBank/DDBJ databases">
        <title>The macronuclear genome of Stentor coeruleus: a giant cell with tiny introns.</title>
        <authorList>
            <person name="Slabodnick M."/>
            <person name="Ruby J.G."/>
            <person name="Reiff S.B."/>
            <person name="Swart E.C."/>
            <person name="Gosai S."/>
            <person name="Prabakaran S."/>
            <person name="Witkowska E."/>
            <person name="Larue G.E."/>
            <person name="Fisher S."/>
            <person name="Freeman R.M."/>
            <person name="Gunawardena J."/>
            <person name="Chu W."/>
            <person name="Stover N.A."/>
            <person name="Gregory B.D."/>
            <person name="Nowacki M."/>
            <person name="Derisi J."/>
            <person name="Roy S.W."/>
            <person name="Marshall W.F."/>
            <person name="Sood P."/>
        </authorList>
    </citation>
    <scope>NUCLEOTIDE SEQUENCE [LARGE SCALE GENOMIC DNA]</scope>
    <source>
        <strain evidence="4">WM001</strain>
    </source>
</reference>
<feature type="domain" description="Thioesterase" evidence="3">
    <location>
        <begin position="58"/>
        <end position="129"/>
    </location>
</feature>
<dbReference type="InterPro" id="IPR029069">
    <property type="entry name" value="HotDog_dom_sf"/>
</dbReference>
<evidence type="ECO:0000256" key="1">
    <source>
        <dbReference type="ARBA" id="ARBA00008324"/>
    </source>
</evidence>
<dbReference type="EMBL" id="MPUH01000543">
    <property type="protein sequence ID" value="OMJ78030.1"/>
    <property type="molecule type" value="Genomic_DNA"/>
</dbReference>
<evidence type="ECO:0000313" key="5">
    <source>
        <dbReference type="Proteomes" id="UP000187209"/>
    </source>
</evidence>
<dbReference type="Proteomes" id="UP000187209">
    <property type="component" value="Unassembled WGS sequence"/>
</dbReference>
<dbReference type="OrthoDB" id="46529at2759"/>
<proteinExistence type="inferred from homology"/>
<dbReference type="NCBIfam" id="TIGR00369">
    <property type="entry name" value="unchar_dom_1"/>
    <property type="match status" value="1"/>
</dbReference>
<dbReference type="GO" id="GO:0047617">
    <property type="term" value="F:fatty acyl-CoA hydrolase activity"/>
    <property type="evidence" value="ECO:0007669"/>
    <property type="project" value="InterPro"/>
</dbReference>
<evidence type="ECO:0000259" key="3">
    <source>
        <dbReference type="Pfam" id="PF03061"/>
    </source>
</evidence>
<keyword evidence="2" id="KW-0378">Hydrolase</keyword>
<organism evidence="4 5">
    <name type="scientific">Stentor coeruleus</name>
    <dbReference type="NCBI Taxonomy" id="5963"/>
    <lineage>
        <taxon>Eukaryota</taxon>
        <taxon>Sar</taxon>
        <taxon>Alveolata</taxon>
        <taxon>Ciliophora</taxon>
        <taxon>Postciliodesmatophora</taxon>
        <taxon>Heterotrichea</taxon>
        <taxon>Heterotrichida</taxon>
        <taxon>Stentoridae</taxon>
        <taxon>Stentor</taxon>
    </lineage>
</organism>
<comment type="similarity">
    <text evidence="1">Belongs to the thioesterase PaaI family.</text>
</comment>
<dbReference type="InterPro" id="IPR006683">
    <property type="entry name" value="Thioestr_dom"/>
</dbReference>
<name>A0A1R2BMW1_9CILI</name>
<dbReference type="Gene3D" id="3.10.129.10">
    <property type="entry name" value="Hotdog Thioesterase"/>
    <property type="match status" value="1"/>
</dbReference>